<accession>A0ACB0Z467</accession>
<dbReference type="Proteomes" id="UP001497535">
    <property type="component" value="Unassembled WGS sequence"/>
</dbReference>
<proteinExistence type="predicted"/>
<organism evidence="1 2">
    <name type="scientific">Meloidogyne enterolobii</name>
    <name type="common">Root-knot nematode worm</name>
    <name type="synonym">Meloidogyne mayaguensis</name>
    <dbReference type="NCBI Taxonomy" id="390850"/>
    <lineage>
        <taxon>Eukaryota</taxon>
        <taxon>Metazoa</taxon>
        <taxon>Ecdysozoa</taxon>
        <taxon>Nematoda</taxon>
        <taxon>Chromadorea</taxon>
        <taxon>Rhabditida</taxon>
        <taxon>Tylenchina</taxon>
        <taxon>Tylenchomorpha</taxon>
        <taxon>Tylenchoidea</taxon>
        <taxon>Meloidogynidae</taxon>
        <taxon>Meloidogyninae</taxon>
        <taxon>Meloidogyne</taxon>
    </lineage>
</organism>
<protein>
    <submittedName>
        <fullName evidence="1">Uncharacterized protein</fullName>
    </submittedName>
</protein>
<sequence>MVVGCIVLITGIWLRTDSHFRGFLSERYRQAVHEAFWEAPTLYAFSYILIVLGCALILSTIFGCYGVSINSKLLIGIYGASTFALLIFTLSCGAYIFYTKDSIDVELADALNYMVQHYYQGPGIVQESLDRLQQAFRCCGLTCDLRCDGCHYRIWIALRIGFSVSLAVFSIVVFAQLVAIALSLTMIFDVHQSNNRSVFNAMRRKEVAKASARKQMEYQPKFSKFDKRKHPYYF</sequence>
<comment type="caution">
    <text evidence="1">The sequence shown here is derived from an EMBL/GenBank/DDBJ whole genome shotgun (WGS) entry which is preliminary data.</text>
</comment>
<reference evidence="1" key="1">
    <citation type="submission" date="2023-11" db="EMBL/GenBank/DDBJ databases">
        <authorList>
            <person name="Poullet M."/>
        </authorList>
    </citation>
    <scope>NUCLEOTIDE SEQUENCE</scope>
    <source>
        <strain evidence="1">E1834</strain>
    </source>
</reference>
<gene>
    <name evidence="1" type="ORF">MENTE1834_LOCUS20376</name>
</gene>
<dbReference type="EMBL" id="CAVMJV010000024">
    <property type="protein sequence ID" value="CAK5073689.1"/>
    <property type="molecule type" value="Genomic_DNA"/>
</dbReference>
<keyword evidence="2" id="KW-1185">Reference proteome</keyword>
<evidence type="ECO:0000313" key="1">
    <source>
        <dbReference type="EMBL" id="CAK5073689.1"/>
    </source>
</evidence>
<name>A0ACB0Z467_MELEN</name>
<evidence type="ECO:0000313" key="2">
    <source>
        <dbReference type="Proteomes" id="UP001497535"/>
    </source>
</evidence>